<dbReference type="Proteomes" id="UP000215914">
    <property type="component" value="Chromosome 6"/>
</dbReference>
<dbReference type="InterPro" id="IPR000504">
    <property type="entry name" value="RRM_dom"/>
</dbReference>
<dbReference type="InterPro" id="IPR007201">
    <property type="entry name" value="Mei2-like_Rrm_C"/>
</dbReference>
<proteinExistence type="predicted"/>
<feature type="domain" description="RRM" evidence="4">
    <location>
        <begin position="69"/>
        <end position="143"/>
    </location>
</feature>
<dbReference type="InterPro" id="IPR034458">
    <property type="entry name" value="EAR1-like_RRM3"/>
</dbReference>
<dbReference type="GO" id="GO:0003723">
    <property type="term" value="F:RNA binding"/>
    <property type="evidence" value="ECO:0000318"/>
    <property type="project" value="GO_Central"/>
</dbReference>
<dbReference type="Gramene" id="mRNA:HanXRQr2_Chr06g0253621">
    <property type="protein sequence ID" value="mRNA:HanXRQr2_Chr06g0253621"/>
    <property type="gene ID" value="HanXRQr2_Chr06g0253621"/>
</dbReference>
<feature type="domain" description="RRM" evidence="4">
    <location>
        <begin position="202"/>
        <end position="275"/>
    </location>
</feature>
<keyword evidence="7" id="KW-1185">Reference proteome</keyword>
<dbReference type="Pfam" id="PF00076">
    <property type="entry name" value="RRM_1"/>
    <property type="match status" value="1"/>
</dbReference>
<dbReference type="FunFam" id="3.30.70.330:FF:001402">
    <property type="entry name" value="Terminal EAR1-like 1"/>
    <property type="match status" value="1"/>
</dbReference>
<organism evidence="6 7">
    <name type="scientific">Helianthus annuus</name>
    <name type="common">Common sunflower</name>
    <dbReference type="NCBI Taxonomy" id="4232"/>
    <lineage>
        <taxon>Eukaryota</taxon>
        <taxon>Viridiplantae</taxon>
        <taxon>Streptophyta</taxon>
        <taxon>Embryophyta</taxon>
        <taxon>Tracheophyta</taxon>
        <taxon>Spermatophyta</taxon>
        <taxon>Magnoliopsida</taxon>
        <taxon>eudicotyledons</taxon>
        <taxon>Gunneridae</taxon>
        <taxon>Pentapetalae</taxon>
        <taxon>asterids</taxon>
        <taxon>campanulids</taxon>
        <taxon>Asterales</taxon>
        <taxon>Asteraceae</taxon>
        <taxon>Asteroideae</taxon>
        <taxon>Heliantheae alliance</taxon>
        <taxon>Heliantheae</taxon>
        <taxon>Helianthus</taxon>
    </lineage>
</organism>
<dbReference type="EMBL" id="MNCJ02000321">
    <property type="protein sequence ID" value="KAF5801912.1"/>
    <property type="molecule type" value="Genomic_DNA"/>
</dbReference>
<dbReference type="EMBL" id="CM007895">
    <property type="protein sequence ID" value="OTG22747.1"/>
    <property type="molecule type" value="Genomic_DNA"/>
</dbReference>
<dbReference type="AlphaFoldDB" id="A0A251UH95"/>
<dbReference type="InParanoid" id="A0A251UH95"/>
<reference evidence="5" key="3">
    <citation type="submission" date="2020-06" db="EMBL/GenBank/DDBJ databases">
        <title>Helianthus annuus Genome sequencing and assembly Release 2.</title>
        <authorList>
            <person name="Gouzy J."/>
            <person name="Langlade N."/>
            <person name="Munos S."/>
        </authorList>
    </citation>
    <scope>NUCLEOTIDE SEQUENCE</scope>
    <source>
        <tissue evidence="5">Leaves</tissue>
    </source>
</reference>
<feature type="compositionally biased region" description="Polar residues" evidence="3">
    <location>
        <begin position="330"/>
        <end position="339"/>
    </location>
</feature>
<evidence type="ECO:0000256" key="1">
    <source>
        <dbReference type="ARBA" id="ARBA00022884"/>
    </source>
</evidence>
<dbReference type="OMA" id="QELMPAP"/>
<dbReference type="InterPro" id="IPR035979">
    <property type="entry name" value="RBD_domain_sf"/>
</dbReference>
<name>A0A251UH95_HELAN</name>
<evidence type="ECO:0000256" key="3">
    <source>
        <dbReference type="SAM" id="MobiDB-lite"/>
    </source>
</evidence>
<reference evidence="5 7" key="1">
    <citation type="journal article" date="2017" name="Nature">
        <title>The sunflower genome provides insights into oil metabolism, flowering and Asterid evolution.</title>
        <authorList>
            <person name="Badouin H."/>
            <person name="Gouzy J."/>
            <person name="Grassa C.J."/>
            <person name="Murat F."/>
            <person name="Staton S.E."/>
            <person name="Cottret L."/>
            <person name="Lelandais-Briere C."/>
            <person name="Owens G.L."/>
            <person name="Carrere S."/>
            <person name="Mayjonade B."/>
            <person name="Legrand L."/>
            <person name="Gill N."/>
            <person name="Kane N.C."/>
            <person name="Bowers J.E."/>
            <person name="Hubner S."/>
            <person name="Bellec A."/>
            <person name="Berard A."/>
            <person name="Berges H."/>
            <person name="Blanchet N."/>
            <person name="Boniface M.C."/>
            <person name="Brunel D."/>
            <person name="Catrice O."/>
            <person name="Chaidir N."/>
            <person name="Claudel C."/>
            <person name="Donnadieu C."/>
            <person name="Faraut T."/>
            <person name="Fievet G."/>
            <person name="Helmstetter N."/>
            <person name="King M."/>
            <person name="Knapp S.J."/>
            <person name="Lai Z."/>
            <person name="Le Paslier M.C."/>
            <person name="Lippi Y."/>
            <person name="Lorenzon L."/>
            <person name="Mandel J.R."/>
            <person name="Marage G."/>
            <person name="Marchand G."/>
            <person name="Marquand E."/>
            <person name="Bret-Mestries E."/>
            <person name="Morien E."/>
            <person name="Nambeesan S."/>
            <person name="Nguyen T."/>
            <person name="Pegot-Espagnet P."/>
            <person name="Pouilly N."/>
            <person name="Raftis F."/>
            <person name="Sallet E."/>
            <person name="Schiex T."/>
            <person name="Thomas J."/>
            <person name="Vandecasteele C."/>
            <person name="Vares D."/>
            <person name="Vear F."/>
            <person name="Vautrin S."/>
            <person name="Crespi M."/>
            <person name="Mangin B."/>
            <person name="Burke J.M."/>
            <person name="Salse J."/>
            <person name="Munos S."/>
            <person name="Vincourt P."/>
            <person name="Rieseberg L.H."/>
            <person name="Langlade N.B."/>
        </authorList>
    </citation>
    <scope>NUCLEOTIDE SEQUENCE [LARGE SCALE GENOMIC DNA]</scope>
    <source>
        <strain evidence="7">cv. SF193</strain>
        <tissue evidence="5">Leaves</tissue>
    </source>
</reference>
<dbReference type="OrthoDB" id="417481at2759"/>
<dbReference type="InterPro" id="IPR012677">
    <property type="entry name" value="Nucleotide-bd_a/b_plait_sf"/>
</dbReference>
<dbReference type="SMART" id="SM00360">
    <property type="entry name" value="RRM"/>
    <property type="match status" value="2"/>
</dbReference>
<feature type="region of interest" description="Disordered" evidence="3">
    <location>
        <begin position="1"/>
        <end position="22"/>
    </location>
</feature>
<dbReference type="FunCoup" id="A0A251UH95">
    <property type="interactions" value="70"/>
</dbReference>
<feature type="compositionally biased region" description="Pro residues" evidence="3">
    <location>
        <begin position="55"/>
        <end position="65"/>
    </location>
</feature>
<feature type="region of interest" description="Disordered" evidence="3">
    <location>
        <begin position="543"/>
        <end position="563"/>
    </location>
</feature>
<dbReference type="Pfam" id="PF04059">
    <property type="entry name" value="RRM_2"/>
    <property type="match status" value="2"/>
</dbReference>
<evidence type="ECO:0000259" key="4">
    <source>
        <dbReference type="PROSITE" id="PS50102"/>
    </source>
</evidence>
<feature type="region of interest" description="Disordered" evidence="3">
    <location>
        <begin position="303"/>
        <end position="347"/>
    </location>
</feature>
<evidence type="ECO:0000256" key="2">
    <source>
        <dbReference type="PROSITE-ProRule" id="PRU00176"/>
    </source>
</evidence>
<dbReference type="SUPFAM" id="SSF54928">
    <property type="entry name" value="RNA-binding domain, RBD"/>
    <property type="match status" value="3"/>
</dbReference>
<feature type="compositionally biased region" description="Low complexity" evidence="3">
    <location>
        <begin position="551"/>
        <end position="563"/>
    </location>
</feature>
<keyword evidence="1 2" id="KW-0694">RNA-binding</keyword>
<protein>
    <submittedName>
        <fullName evidence="5">Mei2-like protein</fullName>
    </submittedName>
    <submittedName>
        <fullName evidence="6">Putative terminal EAR1-like 1</fullName>
    </submittedName>
</protein>
<accession>A0A251UH95</accession>
<dbReference type="Gene3D" id="3.30.70.330">
    <property type="match status" value="2"/>
</dbReference>
<feature type="region of interest" description="Disordered" evidence="3">
    <location>
        <begin position="42"/>
        <end position="65"/>
    </location>
</feature>
<dbReference type="PROSITE" id="PS50102">
    <property type="entry name" value="RRM"/>
    <property type="match status" value="2"/>
</dbReference>
<dbReference type="CDD" id="cd12530">
    <property type="entry name" value="RRM3_EAR1_like"/>
    <property type="match status" value="1"/>
</dbReference>
<evidence type="ECO:0000313" key="5">
    <source>
        <dbReference type="EMBL" id="KAF5801912.1"/>
    </source>
</evidence>
<evidence type="ECO:0000313" key="7">
    <source>
        <dbReference type="Proteomes" id="UP000215914"/>
    </source>
</evidence>
<evidence type="ECO:0000313" key="6">
    <source>
        <dbReference type="EMBL" id="OTG22747.1"/>
    </source>
</evidence>
<gene>
    <name evidence="6" type="primary">TEL1</name>
    <name evidence="6" type="ORF">HannXRQ_Chr06g0174891</name>
    <name evidence="5" type="ORF">HanXRQr2_Chr06g0253621</name>
</gene>
<sequence>MEHTGRPFHPTLNPTAPEFRPSHPPPYTYYSYSHPHNFNIHRPPPVHVPVQSPVQAPPPLPPPSPTPTRTLLLSLVPHDVSESSVRRDLEVFGDVRAVQMDRVRDGLVTVHFYDLRQATEALHEIQEQHMQQQYRLRKHFDTLTLFSPENYAPTSYFYHANHCSFTTPPLPPPAPGLVAGRAVWAQFIFPVAAGFPGGHNQGTLVVFNLSSDVTPGTVKEIFEAFGCVKELRDTPLKKNQKFVEFYDTRDASKALVNINGKEINGNTVVVEFSRPGGYKTGPKHSRFRHISSVGSPPIIVPRKFPSESRPYRPPPPPSPLLKKIVKKQQPDQQGGCSWSKQRKGSRYTREKYDPRYLIRGDGVISESSVFDSRTTVMIKNIPNKYSQKLLLNMLDSHCIHCNEQINRDGSDSGVEEPLSSYDFVYLPIDFMNKCNVGYGFVNMTSPEATMRLYKAFHHQNWEVFNSKKICEVSYARLQGLDALKEHFKNSRFPCDAEEYMPVVFDPPRDGQRLTQTIPIVGRSIHTPSDHESECSLHSNTTVVEDVDSDDTAAGTSDSGGVDE</sequence>
<dbReference type="PANTHER" id="PTHR23189">
    <property type="entry name" value="RNA RECOGNITION MOTIF-CONTAINING"/>
    <property type="match status" value="1"/>
</dbReference>
<reference evidence="6" key="2">
    <citation type="submission" date="2017-02" db="EMBL/GenBank/DDBJ databases">
        <title>Sunflower complete genome.</title>
        <authorList>
            <person name="Langlade N."/>
            <person name="Munos S."/>
        </authorList>
    </citation>
    <scope>NUCLEOTIDE SEQUENCE [LARGE SCALE GENOMIC DNA]</scope>
    <source>
        <tissue evidence="6">Leaves</tissue>
    </source>
</reference>
<dbReference type="GO" id="GO:1990904">
    <property type="term" value="C:ribonucleoprotein complex"/>
    <property type="evidence" value="ECO:0000318"/>
    <property type="project" value="GO_Central"/>
</dbReference>